<organism evidence="1 2">
    <name type="scientific">Desulfonema magnum</name>
    <dbReference type="NCBI Taxonomy" id="45655"/>
    <lineage>
        <taxon>Bacteria</taxon>
        <taxon>Pseudomonadati</taxon>
        <taxon>Thermodesulfobacteriota</taxon>
        <taxon>Desulfobacteria</taxon>
        <taxon>Desulfobacterales</taxon>
        <taxon>Desulfococcaceae</taxon>
        <taxon>Desulfonema</taxon>
    </lineage>
</organism>
<keyword evidence="2" id="KW-1185">Reference proteome</keyword>
<dbReference type="KEGG" id="dmm:dnm_079940"/>
<dbReference type="Proteomes" id="UP000663722">
    <property type="component" value="Chromosome"/>
</dbReference>
<evidence type="ECO:0000313" key="1">
    <source>
        <dbReference type="EMBL" id="QTA91921.1"/>
    </source>
</evidence>
<protein>
    <submittedName>
        <fullName evidence="1">Uncharacterized protein</fullName>
    </submittedName>
</protein>
<gene>
    <name evidence="1" type="ORF">dnm_079940</name>
</gene>
<evidence type="ECO:0000313" key="2">
    <source>
        <dbReference type="Proteomes" id="UP000663722"/>
    </source>
</evidence>
<accession>A0A975BUC9</accession>
<proteinExistence type="predicted"/>
<dbReference type="AlphaFoldDB" id="A0A975BUC9"/>
<sequence>MQLLRDAKRLYCTPTLCVTAIKLRSIRSDKNIFRRGCEK</sequence>
<name>A0A975BUC9_9BACT</name>
<reference evidence="1" key="1">
    <citation type="journal article" date="2021" name="Microb. Physiol.">
        <title>Proteogenomic Insights into the Physiology of Marine, Sulfate-Reducing, Filamentous Desulfonema limicola and Desulfonema magnum.</title>
        <authorList>
            <person name="Schnaars V."/>
            <person name="Wohlbrand L."/>
            <person name="Scheve S."/>
            <person name="Hinrichs C."/>
            <person name="Reinhardt R."/>
            <person name="Rabus R."/>
        </authorList>
    </citation>
    <scope>NUCLEOTIDE SEQUENCE</scope>
    <source>
        <strain evidence="1">4be13</strain>
    </source>
</reference>
<dbReference type="EMBL" id="CP061800">
    <property type="protein sequence ID" value="QTA91921.1"/>
    <property type="molecule type" value="Genomic_DNA"/>
</dbReference>